<sequence>MPMKTIIQIQKENIPQLQFGKSDVLENPEDQKKRMTDLYRSQTLGNLLQSKVKLTFETSDQMVYQVETTVWAVGTDFISLKGGIFILIRAIIAVD</sequence>
<proteinExistence type="predicted"/>
<reference evidence="1 2" key="2">
    <citation type="journal article" date="2016" name="Genome Announc.">
        <title>Complete Genome Sequence of Algoriphagus sp. Strain M8-2, Isolated from a Brackish Lake.</title>
        <authorList>
            <person name="Muraguchi Y."/>
            <person name="Kushimoto K."/>
            <person name="Ohtsubo Y."/>
            <person name="Suzuki T."/>
            <person name="Dohra H."/>
            <person name="Kimbara K."/>
            <person name="Shintani M."/>
        </authorList>
    </citation>
    <scope>NUCLEOTIDE SEQUENCE [LARGE SCALE GENOMIC DNA]</scope>
    <source>
        <strain evidence="1 2">M8-2</strain>
    </source>
</reference>
<dbReference type="STRING" id="1727163.AO498_06470"/>
<keyword evidence="2" id="KW-1185">Reference proteome</keyword>
<reference evidence="2" key="1">
    <citation type="submission" date="2015-09" db="EMBL/GenBank/DDBJ databases">
        <title>Complete sequence of Algoriphagus sp. M8-2.</title>
        <authorList>
            <person name="Shintani M."/>
        </authorList>
    </citation>
    <scope>NUCLEOTIDE SEQUENCE [LARGE SCALE GENOMIC DNA]</scope>
    <source>
        <strain evidence="2">M8-2</strain>
    </source>
</reference>
<evidence type="ECO:0000313" key="2">
    <source>
        <dbReference type="Proteomes" id="UP000073816"/>
    </source>
</evidence>
<accession>A0A142ELP6</accession>
<dbReference type="EMBL" id="CP012836">
    <property type="protein sequence ID" value="AMQ56051.1"/>
    <property type="molecule type" value="Genomic_DNA"/>
</dbReference>
<gene>
    <name evidence="1" type="ORF">AO498_06470</name>
</gene>
<dbReference type="PATRIC" id="fig|1727163.4.peg.1343"/>
<name>A0A142ELP6_9BACT</name>
<dbReference type="KEGG" id="alm:AO498_06470"/>
<dbReference type="Proteomes" id="UP000073816">
    <property type="component" value="Chromosome"/>
</dbReference>
<organism evidence="1 2">
    <name type="scientific">Algoriphagus sanaruensis</name>
    <dbReference type="NCBI Taxonomy" id="1727163"/>
    <lineage>
        <taxon>Bacteria</taxon>
        <taxon>Pseudomonadati</taxon>
        <taxon>Bacteroidota</taxon>
        <taxon>Cytophagia</taxon>
        <taxon>Cytophagales</taxon>
        <taxon>Cyclobacteriaceae</taxon>
        <taxon>Algoriphagus</taxon>
    </lineage>
</organism>
<protein>
    <submittedName>
        <fullName evidence="1">Uncharacterized protein</fullName>
    </submittedName>
</protein>
<evidence type="ECO:0000313" key="1">
    <source>
        <dbReference type="EMBL" id="AMQ56051.1"/>
    </source>
</evidence>
<dbReference type="AlphaFoldDB" id="A0A142ELP6"/>